<dbReference type="Gene3D" id="1.10.3660.10">
    <property type="entry name" value="6-phosphogluconate dehydrogenase C-terminal like domain"/>
    <property type="match status" value="1"/>
</dbReference>
<dbReference type="GO" id="GO:0070403">
    <property type="term" value="F:NAD+ binding"/>
    <property type="evidence" value="ECO:0007669"/>
    <property type="project" value="InterPro"/>
</dbReference>
<evidence type="ECO:0000259" key="3">
    <source>
        <dbReference type="PROSITE" id="PS51176"/>
    </source>
</evidence>
<dbReference type="Pfam" id="PF20463">
    <property type="entry name" value="PDH_C"/>
    <property type="match status" value="1"/>
</dbReference>
<dbReference type="EMBL" id="FNGF01000005">
    <property type="protein sequence ID" value="SDL32786.1"/>
    <property type="molecule type" value="Genomic_DNA"/>
</dbReference>
<gene>
    <name evidence="4" type="ORF">SAMN05216298_3434</name>
</gene>
<dbReference type="Proteomes" id="UP000198662">
    <property type="component" value="Unassembled WGS sequence"/>
</dbReference>
<keyword evidence="5" id="KW-1185">Reference proteome</keyword>
<evidence type="ECO:0000313" key="4">
    <source>
        <dbReference type="EMBL" id="SDL32786.1"/>
    </source>
</evidence>
<dbReference type="InterPro" id="IPR008927">
    <property type="entry name" value="6-PGluconate_DH-like_C_sf"/>
</dbReference>
<accession>A0A1G9J6C2</accession>
<protein>
    <submittedName>
        <fullName evidence="4">Prephenate dehydrogenase</fullName>
    </submittedName>
</protein>
<dbReference type="PROSITE" id="PS51176">
    <property type="entry name" value="PDH_ADH"/>
    <property type="match status" value="1"/>
</dbReference>
<dbReference type="Pfam" id="PF02153">
    <property type="entry name" value="PDH_N"/>
    <property type="match status" value="1"/>
</dbReference>
<dbReference type="GO" id="GO:0006571">
    <property type="term" value="P:tyrosine biosynthetic process"/>
    <property type="evidence" value="ECO:0007669"/>
    <property type="project" value="InterPro"/>
</dbReference>
<dbReference type="RefSeq" id="WP_091051804.1">
    <property type="nucleotide sequence ID" value="NZ_FNGF01000005.1"/>
</dbReference>
<dbReference type="AlphaFoldDB" id="A0A1G9J6C2"/>
<sequence>MRVAVTGLGLIGGSAALALADAGHDVIGHDPDPAVREAAAARLAVTADPADLLDTDVAVVAAPVRHLGAVAAETFPPGRYRGLITDVASVKAEVLHAFAAHPRFIGGHPMAGKETPGFASAEAGLFQGRVWVLCLEADTRLDDWLLLARLWASVGARIVPATAADHDAAAARISHIEHLVAAALVLVAADPLSRSLAAGSFRDGTRVAASSTTLVTGMVEGNRDMIAAAFDDLGEELATAYRHLEDHRRDPGAIGAWFDRARELRAAWPPEPGAAERIPVAKEALLDLGRAGGWIEAVESEVAIGRRPRVQSTS</sequence>
<dbReference type="InterPro" id="IPR003099">
    <property type="entry name" value="Prephen_DH"/>
</dbReference>
<dbReference type="SUPFAM" id="SSF51735">
    <property type="entry name" value="NAD(P)-binding Rossmann-fold domains"/>
    <property type="match status" value="1"/>
</dbReference>
<dbReference type="STRING" id="380244.SAMN05216298_3434"/>
<dbReference type="InterPro" id="IPR050812">
    <property type="entry name" value="Preph/Arog_dehydrog"/>
</dbReference>
<dbReference type="InterPro" id="IPR036291">
    <property type="entry name" value="NAD(P)-bd_dom_sf"/>
</dbReference>
<dbReference type="InterPro" id="IPR046826">
    <property type="entry name" value="PDH_N"/>
</dbReference>
<dbReference type="InterPro" id="IPR046825">
    <property type="entry name" value="PDH_C"/>
</dbReference>
<name>A0A1G9J6C2_9ACTN</name>
<dbReference type="GO" id="GO:0004665">
    <property type="term" value="F:prephenate dehydrogenase (NADP+) activity"/>
    <property type="evidence" value="ECO:0007669"/>
    <property type="project" value="InterPro"/>
</dbReference>
<dbReference type="OrthoDB" id="9802008at2"/>
<dbReference type="PANTHER" id="PTHR21363:SF0">
    <property type="entry name" value="PREPHENATE DEHYDROGENASE [NADP(+)]"/>
    <property type="match status" value="1"/>
</dbReference>
<evidence type="ECO:0000256" key="2">
    <source>
        <dbReference type="ARBA" id="ARBA00023002"/>
    </source>
</evidence>
<dbReference type="GO" id="GO:0008977">
    <property type="term" value="F:prephenate dehydrogenase (NAD+) activity"/>
    <property type="evidence" value="ECO:0007669"/>
    <property type="project" value="InterPro"/>
</dbReference>
<evidence type="ECO:0000313" key="5">
    <source>
        <dbReference type="Proteomes" id="UP000198662"/>
    </source>
</evidence>
<dbReference type="Gene3D" id="3.40.50.720">
    <property type="entry name" value="NAD(P)-binding Rossmann-like Domain"/>
    <property type="match status" value="1"/>
</dbReference>
<organism evidence="4 5">
    <name type="scientific">Glycomyces sambucus</name>
    <dbReference type="NCBI Taxonomy" id="380244"/>
    <lineage>
        <taxon>Bacteria</taxon>
        <taxon>Bacillati</taxon>
        <taxon>Actinomycetota</taxon>
        <taxon>Actinomycetes</taxon>
        <taxon>Glycomycetales</taxon>
        <taxon>Glycomycetaceae</taxon>
        <taxon>Glycomyces</taxon>
    </lineage>
</organism>
<dbReference type="PANTHER" id="PTHR21363">
    <property type="entry name" value="PREPHENATE DEHYDROGENASE"/>
    <property type="match status" value="1"/>
</dbReference>
<feature type="domain" description="Prephenate/arogenate dehydrogenase" evidence="3">
    <location>
        <begin position="1"/>
        <end position="276"/>
    </location>
</feature>
<proteinExistence type="inferred from homology"/>
<dbReference type="SUPFAM" id="SSF48179">
    <property type="entry name" value="6-phosphogluconate dehydrogenase C-terminal domain-like"/>
    <property type="match status" value="1"/>
</dbReference>
<keyword evidence="2" id="KW-0560">Oxidoreductase</keyword>
<evidence type="ECO:0000256" key="1">
    <source>
        <dbReference type="ARBA" id="ARBA00007964"/>
    </source>
</evidence>
<reference evidence="5" key="1">
    <citation type="submission" date="2016-10" db="EMBL/GenBank/DDBJ databases">
        <authorList>
            <person name="Varghese N."/>
            <person name="Submissions S."/>
        </authorList>
    </citation>
    <scope>NUCLEOTIDE SEQUENCE [LARGE SCALE GENOMIC DNA]</scope>
    <source>
        <strain evidence="5">CGMCC 4.3147</strain>
    </source>
</reference>
<comment type="similarity">
    <text evidence="1">Belongs to the prephenate/arogenate dehydrogenase family.</text>
</comment>